<comment type="cofactor">
    <cofactor evidence="3">
        <name>[4Fe-4S] cluster</name>
        <dbReference type="ChEBI" id="CHEBI:49883"/>
    </cofactor>
</comment>
<dbReference type="PANTHER" id="PTHR30538:SF1">
    <property type="entry name" value="L-LYSINE 2,3-AMINOMUTASE"/>
    <property type="match status" value="1"/>
</dbReference>
<reference evidence="16" key="1">
    <citation type="submission" date="2021-11" db="EMBL/GenBank/DDBJ databases">
        <title>Genome sequence.</title>
        <authorList>
            <person name="Sun Q."/>
        </authorList>
    </citation>
    <scope>NUCLEOTIDE SEQUENCE</scope>
    <source>
        <strain evidence="16">JC740</strain>
    </source>
</reference>
<dbReference type="InterPro" id="IPR007197">
    <property type="entry name" value="rSAM"/>
</dbReference>
<dbReference type="Pfam" id="PF04055">
    <property type="entry name" value="Radical_SAM"/>
    <property type="match status" value="1"/>
</dbReference>
<proteinExistence type="inferred from homology"/>
<evidence type="ECO:0000256" key="2">
    <source>
        <dbReference type="ARBA" id="ARBA00001933"/>
    </source>
</evidence>
<evidence type="ECO:0000256" key="7">
    <source>
        <dbReference type="ARBA" id="ARBA00022691"/>
    </source>
</evidence>
<dbReference type="Proteomes" id="UP001430306">
    <property type="component" value="Unassembled WGS sequence"/>
</dbReference>
<keyword evidence="9" id="KW-0663">Pyridoxal phosphate</keyword>
<comment type="similarity">
    <text evidence="4">Belongs to the radical SAM superfamily. KamA family.</text>
</comment>
<feature type="region of interest" description="Disordered" evidence="14">
    <location>
        <begin position="1"/>
        <end position="70"/>
    </location>
</feature>
<evidence type="ECO:0000256" key="5">
    <source>
        <dbReference type="ARBA" id="ARBA00022363"/>
    </source>
</evidence>
<dbReference type="EMBL" id="JAJKFW010000023">
    <property type="protein sequence ID" value="MCC9643104.1"/>
    <property type="molecule type" value="Genomic_DNA"/>
</dbReference>
<sequence length="387" mass="42943">MNRVPEGNVRAGSLAIEPEFVPVGEPTSGGGIDEVLDQPPCPPLPPVQSGVTPQQSGKTPEKEAHWRHSMKRAIRSSSELRRHLNLPANDAENSIESDDHGFPVFVPLEFAARMKPGDPTDPLLRQVLPLPQEGVSVDGFSDDPVGDLNAAVAPGLLHKYHGRALAITTGACGIHCRYCFRREFPYGQNTSRGNNLDAAIDYLSRNDSIEEVLLSGGDPLTLTDEVLDRLLTRLEAISHVKRLRWHTRMPIVIPSRVTMDWIDRMKRSRLTSWVVVHCNHANELDAITGDALMSLVDAGIPVLNQAVLLKDINDDADALEALSRRLIDLRVMPYYLHRLDRVRGAAHFEVDDDRGRELIRQLESRLPGFAVPRFVCEQAGEASKTRL</sequence>
<dbReference type="NCBIfam" id="TIGR00238">
    <property type="entry name" value="KamA family radical SAM protein"/>
    <property type="match status" value="1"/>
</dbReference>
<dbReference type="Gene3D" id="3.20.20.70">
    <property type="entry name" value="Aldolase class I"/>
    <property type="match status" value="1"/>
</dbReference>
<dbReference type="SFLD" id="SFLDF00314">
    <property type="entry name" value="L-lysine_2_3-aminomutase_(yjeK"/>
    <property type="match status" value="1"/>
</dbReference>
<dbReference type="PIRSF" id="PIRSF004911">
    <property type="entry name" value="DUF160"/>
    <property type="match status" value="1"/>
</dbReference>
<evidence type="ECO:0000256" key="11">
    <source>
        <dbReference type="ARBA" id="ARBA00023014"/>
    </source>
</evidence>
<feature type="domain" description="Radical SAM core" evidence="15">
    <location>
        <begin position="158"/>
        <end position="370"/>
    </location>
</feature>
<dbReference type="RefSeq" id="WP_230274045.1">
    <property type="nucleotide sequence ID" value="NZ_JAJKFW010000023.1"/>
</dbReference>
<dbReference type="InterPro" id="IPR013785">
    <property type="entry name" value="Aldolase_TIM"/>
</dbReference>
<evidence type="ECO:0000256" key="4">
    <source>
        <dbReference type="ARBA" id="ARBA00008703"/>
    </source>
</evidence>
<keyword evidence="17" id="KW-1185">Reference proteome</keyword>
<evidence type="ECO:0000256" key="10">
    <source>
        <dbReference type="ARBA" id="ARBA00023004"/>
    </source>
</evidence>
<evidence type="ECO:0000256" key="9">
    <source>
        <dbReference type="ARBA" id="ARBA00022898"/>
    </source>
</evidence>
<keyword evidence="8" id="KW-0479">Metal-binding</keyword>
<dbReference type="PROSITE" id="PS51918">
    <property type="entry name" value="RADICAL_SAM"/>
    <property type="match status" value="1"/>
</dbReference>
<dbReference type="InterPro" id="IPR003739">
    <property type="entry name" value="Lys_aminomutase/Glu_NH3_mut"/>
</dbReference>
<evidence type="ECO:0000313" key="16">
    <source>
        <dbReference type="EMBL" id="MCC9643104.1"/>
    </source>
</evidence>
<dbReference type="CDD" id="cd01335">
    <property type="entry name" value="Radical_SAM"/>
    <property type="match status" value="1"/>
</dbReference>
<comment type="cofactor">
    <cofactor evidence="2">
        <name>pyridoxal 5'-phosphate</name>
        <dbReference type="ChEBI" id="CHEBI:597326"/>
    </cofactor>
</comment>
<name>A0ABS8NI70_9BACT</name>
<comment type="caution">
    <text evidence="16">The sequence shown here is derived from an EMBL/GenBank/DDBJ whole genome shotgun (WGS) entry which is preliminary data.</text>
</comment>
<dbReference type="SFLD" id="SFLDS00029">
    <property type="entry name" value="Radical_SAM"/>
    <property type="match status" value="1"/>
</dbReference>
<dbReference type="InterPro" id="IPR022462">
    <property type="entry name" value="EpmB"/>
</dbReference>
<dbReference type="NCBIfam" id="TIGR03821">
    <property type="entry name" value="EFP_modif_epmB"/>
    <property type="match status" value="1"/>
</dbReference>
<keyword evidence="12" id="KW-0413">Isomerase</keyword>
<keyword evidence="6" id="KW-0004">4Fe-4S</keyword>
<organism evidence="16 17">
    <name type="scientific">Rhodopirellula halodulae</name>
    <dbReference type="NCBI Taxonomy" id="2894198"/>
    <lineage>
        <taxon>Bacteria</taxon>
        <taxon>Pseudomonadati</taxon>
        <taxon>Planctomycetota</taxon>
        <taxon>Planctomycetia</taxon>
        <taxon>Pirellulales</taxon>
        <taxon>Pirellulaceae</taxon>
        <taxon>Rhodopirellula</taxon>
    </lineage>
</organism>
<keyword evidence="11" id="KW-0411">Iron-sulfur</keyword>
<evidence type="ECO:0000256" key="8">
    <source>
        <dbReference type="ARBA" id="ARBA00022723"/>
    </source>
</evidence>
<dbReference type="SUPFAM" id="SSF102114">
    <property type="entry name" value="Radical SAM enzymes"/>
    <property type="match status" value="1"/>
</dbReference>
<evidence type="ECO:0000256" key="12">
    <source>
        <dbReference type="ARBA" id="ARBA00023235"/>
    </source>
</evidence>
<feature type="compositionally biased region" description="Polar residues" evidence="14">
    <location>
        <begin position="49"/>
        <end position="58"/>
    </location>
</feature>
<evidence type="ECO:0000256" key="6">
    <source>
        <dbReference type="ARBA" id="ARBA00022485"/>
    </source>
</evidence>
<keyword evidence="7" id="KW-0949">S-adenosyl-L-methionine</keyword>
<evidence type="ECO:0000313" key="17">
    <source>
        <dbReference type="Proteomes" id="UP001430306"/>
    </source>
</evidence>
<dbReference type="PANTHER" id="PTHR30538">
    <property type="entry name" value="LYSINE 2,3-AMINOMUTASE-RELATED"/>
    <property type="match status" value="1"/>
</dbReference>
<dbReference type="InterPro" id="IPR058240">
    <property type="entry name" value="rSAM_sf"/>
</dbReference>
<evidence type="ECO:0000259" key="15">
    <source>
        <dbReference type="PROSITE" id="PS51918"/>
    </source>
</evidence>
<keyword evidence="10" id="KW-0408">Iron</keyword>
<accession>A0ABS8NI70</accession>
<protein>
    <recommendedName>
        <fullName evidence="5">L-lysine 2,3-aminomutase</fullName>
    </recommendedName>
    <alternativeName>
        <fullName evidence="13">EF-P post-translational modification enzyme B</fullName>
    </alternativeName>
</protein>
<evidence type="ECO:0000256" key="13">
    <source>
        <dbReference type="ARBA" id="ARBA00030756"/>
    </source>
</evidence>
<evidence type="ECO:0000256" key="3">
    <source>
        <dbReference type="ARBA" id="ARBA00001966"/>
    </source>
</evidence>
<dbReference type="SFLD" id="SFLDG01070">
    <property type="entry name" value="PLP-dependent"/>
    <property type="match status" value="1"/>
</dbReference>
<gene>
    <name evidence="16" type="primary">epmB</name>
    <name evidence="16" type="ORF">LOC71_12530</name>
</gene>
<evidence type="ECO:0000256" key="14">
    <source>
        <dbReference type="SAM" id="MobiDB-lite"/>
    </source>
</evidence>
<evidence type="ECO:0000256" key="1">
    <source>
        <dbReference type="ARBA" id="ARBA00001352"/>
    </source>
</evidence>
<comment type="catalytic activity">
    <reaction evidence="1">
        <text>L-lysine = D-beta-lysine</text>
        <dbReference type="Rhea" id="RHEA:44148"/>
        <dbReference type="ChEBI" id="CHEBI:32551"/>
        <dbReference type="ChEBI" id="CHEBI:84138"/>
    </reaction>
</comment>